<dbReference type="SUPFAM" id="SSF51556">
    <property type="entry name" value="Metallo-dependent hydrolases"/>
    <property type="match status" value="1"/>
</dbReference>
<dbReference type="SUPFAM" id="SSF51338">
    <property type="entry name" value="Composite domain of metallo-dependent hydrolases"/>
    <property type="match status" value="1"/>
</dbReference>
<feature type="domain" description="Amidohydrolase 3" evidence="3">
    <location>
        <begin position="69"/>
        <end position="539"/>
    </location>
</feature>
<comment type="caution">
    <text evidence="4">The sequence shown here is derived from an EMBL/GenBank/DDBJ whole genome shotgun (WGS) entry which is preliminary data.</text>
</comment>
<feature type="region of interest" description="Disordered" evidence="1">
    <location>
        <begin position="544"/>
        <end position="568"/>
    </location>
</feature>
<dbReference type="Gene3D" id="3.20.20.140">
    <property type="entry name" value="Metal-dependent hydrolases"/>
    <property type="match status" value="2"/>
</dbReference>
<evidence type="ECO:0000256" key="2">
    <source>
        <dbReference type="SAM" id="SignalP"/>
    </source>
</evidence>
<dbReference type="PANTHER" id="PTHR11647:SF1">
    <property type="entry name" value="COLLAPSIN RESPONSE MEDIATOR PROTEIN"/>
    <property type="match status" value="1"/>
</dbReference>
<name>A0ABV8SNR0_9GAMM</name>
<dbReference type="InterPro" id="IPR011059">
    <property type="entry name" value="Metal-dep_hydrolase_composite"/>
</dbReference>
<dbReference type="EMBL" id="JBHSDU010000003">
    <property type="protein sequence ID" value="MFC4308583.1"/>
    <property type="molecule type" value="Genomic_DNA"/>
</dbReference>
<evidence type="ECO:0000256" key="1">
    <source>
        <dbReference type="SAM" id="MobiDB-lite"/>
    </source>
</evidence>
<accession>A0ABV8SNR0</accession>
<gene>
    <name evidence="4" type="ORF">ACFPN2_05760</name>
</gene>
<dbReference type="Pfam" id="PF07969">
    <property type="entry name" value="Amidohydro_3"/>
    <property type="match status" value="1"/>
</dbReference>
<sequence length="568" mass="61621">MRLTSIVIAKLVLCLGLTTAASAAEQVDLLINNGVIYDGSGGNPVQGSVAVRNGRVVAVGKLTDYQGKQTVDAKGLAVAPGFINTLSWATESLIYDGRGMSDIKQGVTLEIFGEGTSMGPVNDTIRTEMLKTQGDIRYDITWTTLGEYLDFLAKKGISPNIASFVGAATVRQHEVGFANRAPTPEELKRMQDLVRQAMREGALGVGSSLIYAPGNYAKTDELIAITKAAGEFGGAYISHMRSEGDRFLEALDELLLISKEAKVPAQVYHLKAAGKKNWPKMQQAIDKIEAARKSGQKITADMYAYTAGATGLDASMPTWVQEGGIDDWVARLKKPEIRARVIKEMRDPNADFESLLQAAGDASRVLLIGFKTDKLKPLTGKTLAEVARMRGVSPEDAAIDLVIEDHTRVGTAYFLMSEENVKLGLSQPWVNIDSDAEASAPEGPFLLSNPHPRTYGTFARFLGKYVRDEKVTTLQDAIRRLTSLPAETFKLTNRGCLKKECFADIVVFNPATIQDHATFEKPHQYATGVQHVFVNGVQVLRDGEHTGAKPGQVVRGPGYQKTAATSTR</sequence>
<evidence type="ECO:0000313" key="5">
    <source>
        <dbReference type="Proteomes" id="UP001595904"/>
    </source>
</evidence>
<dbReference type="InterPro" id="IPR050378">
    <property type="entry name" value="Metallo-dep_Hydrolases_sf"/>
</dbReference>
<dbReference type="InterPro" id="IPR032466">
    <property type="entry name" value="Metal_Hydrolase"/>
</dbReference>
<organism evidence="4 5">
    <name type="scientific">Steroidobacter flavus</name>
    <dbReference type="NCBI Taxonomy" id="1842136"/>
    <lineage>
        <taxon>Bacteria</taxon>
        <taxon>Pseudomonadati</taxon>
        <taxon>Pseudomonadota</taxon>
        <taxon>Gammaproteobacteria</taxon>
        <taxon>Steroidobacterales</taxon>
        <taxon>Steroidobacteraceae</taxon>
        <taxon>Steroidobacter</taxon>
    </lineage>
</organism>
<dbReference type="PANTHER" id="PTHR11647">
    <property type="entry name" value="HYDRANTOINASE/DIHYDROPYRIMIDINASE FAMILY MEMBER"/>
    <property type="match status" value="1"/>
</dbReference>
<evidence type="ECO:0000259" key="3">
    <source>
        <dbReference type="Pfam" id="PF07969"/>
    </source>
</evidence>
<dbReference type="CDD" id="cd01297">
    <property type="entry name" value="D-aminoacylase"/>
    <property type="match status" value="1"/>
</dbReference>
<dbReference type="Proteomes" id="UP001595904">
    <property type="component" value="Unassembled WGS sequence"/>
</dbReference>
<feature type="signal peptide" evidence="2">
    <location>
        <begin position="1"/>
        <end position="23"/>
    </location>
</feature>
<feature type="chain" id="PRO_5046084944" evidence="2">
    <location>
        <begin position="24"/>
        <end position="568"/>
    </location>
</feature>
<proteinExistence type="predicted"/>
<reference evidence="5" key="1">
    <citation type="journal article" date="2019" name="Int. J. Syst. Evol. Microbiol.">
        <title>The Global Catalogue of Microorganisms (GCM) 10K type strain sequencing project: providing services to taxonomists for standard genome sequencing and annotation.</title>
        <authorList>
            <consortium name="The Broad Institute Genomics Platform"/>
            <consortium name="The Broad Institute Genome Sequencing Center for Infectious Disease"/>
            <person name="Wu L."/>
            <person name="Ma J."/>
        </authorList>
    </citation>
    <scope>NUCLEOTIDE SEQUENCE [LARGE SCALE GENOMIC DNA]</scope>
    <source>
        <strain evidence="5">CGMCC 1.10759</strain>
    </source>
</reference>
<dbReference type="Gene3D" id="2.30.40.10">
    <property type="entry name" value="Urease, subunit C, domain 1"/>
    <property type="match status" value="1"/>
</dbReference>
<keyword evidence="2" id="KW-0732">Signal</keyword>
<dbReference type="RefSeq" id="WP_380595680.1">
    <property type="nucleotide sequence ID" value="NZ_JBHSDU010000003.1"/>
</dbReference>
<evidence type="ECO:0000313" key="4">
    <source>
        <dbReference type="EMBL" id="MFC4308583.1"/>
    </source>
</evidence>
<protein>
    <submittedName>
        <fullName evidence="4">Amidohydrolase family protein</fullName>
    </submittedName>
</protein>
<keyword evidence="5" id="KW-1185">Reference proteome</keyword>
<dbReference type="InterPro" id="IPR013108">
    <property type="entry name" value="Amidohydro_3"/>
</dbReference>